<dbReference type="InterPro" id="IPR011989">
    <property type="entry name" value="ARM-like"/>
</dbReference>
<gene>
    <name evidence="4" type="ORF">DBRI1063_LOCUS12625</name>
</gene>
<name>A0A7S1ZAD8_9STRA</name>
<dbReference type="PANTHER" id="PTHR22895">
    <property type="entry name" value="ARMADILLO REPEAT-CONTAINING PROTEIN 6"/>
    <property type="match status" value="1"/>
</dbReference>
<evidence type="ECO:0000313" key="4">
    <source>
        <dbReference type="EMBL" id="CAD9333064.1"/>
    </source>
</evidence>
<dbReference type="InterPro" id="IPR036770">
    <property type="entry name" value="Ankyrin_rpt-contain_sf"/>
</dbReference>
<dbReference type="InterPro" id="IPR016024">
    <property type="entry name" value="ARM-type_fold"/>
</dbReference>
<evidence type="ECO:0000256" key="2">
    <source>
        <dbReference type="SAM" id="MobiDB-lite"/>
    </source>
</evidence>
<dbReference type="InterPro" id="IPR056597">
    <property type="entry name" value="ARM_LRRK2"/>
</dbReference>
<dbReference type="Gene3D" id="1.25.10.10">
    <property type="entry name" value="Leucine-rich Repeat Variant"/>
    <property type="match status" value="1"/>
</dbReference>
<proteinExistence type="predicted"/>
<feature type="domain" description="LRRK2 ARM repeat" evidence="3">
    <location>
        <begin position="501"/>
        <end position="659"/>
    </location>
</feature>
<dbReference type="Gene3D" id="1.25.40.20">
    <property type="entry name" value="Ankyrin repeat-containing domain"/>
    <property type="match status" value="1"/>
</dbReference>
<accession>A0A7S1ZAD8</accession>
<dbReference type="AlphaFoldDB" id="A0A7S1ZAD8"/>
<reference evidence="4" key="1">
    <citation type="submission" date="2021-01" db="EMBL/GenBank/DDBJ databases">
        <authorList>
            <person name="Corre E."/>
            <person name="Pelletier E."/>
            <person name="Niang G."/>
            <person name="Scheremetjew M."/>
            <person name="Finn R."/>
            <person name="Kale V."/>
            <person name="Holt S."/>
            <person name="Cochrane G."/>
            <person name="Meng A."/>
            <person name="Brown T."/>
            <person name="Cohen L."/>
        </authorList>
    </citation>
    <scope>NUCLEOTIDE SEQUENCE</scope>
    <source>
        <strain evidence="4">Pop2</strain>
    </source>
</reference>
<keyword evidence="1" id="KW-0677">Repeat</keyword>
<sequence length="704" mass="75893">MGCRQSQHVALSEDPLMKKENVTENTADTTRDIALPPTDGSAPPEPSKSPGKKRGVWGQGAELYKLLESEIQHRSSSSSAFWSSIIQFCDRVPGAAGYFSPKDMTTPLHLACQLIDNSDIGPAPEEQSTALDGVRALITACPEAVIRHDITGHPPLHYAFINPGILFPRNNIRIEVIKLITASDLELSMTYLSRNDINYGESGGRTALYHIIDSLDDDMSNDGASCEFVQSIHVLNPSMLGVRNASDGDCPLSLLYRRFVRQFDSSEKFFPGDNSRPEVVKHREAYKVAAMNSFRIIDQLLRPTGDNGATKNGQFRLVHNASKVDCPPDLFRYIVETHVDQVTEVEEVTGRLPLHIAAMAGSTQKGAGVEMAKAQSPHSAYHSKFVIDELLYAYRDGAAVQDAEGNYPLVLAIHSGKKWIDGGLKSLYEAFPDATHQIDTDNIRASLKPAFSFTSNFDDGADDDESGGFIGEEAPRASEAQIKRDNHHDSIMLVQKDETSTWDIVGAMWANEEDAGVQMLGCISIEKRVTEGGGEATIIPAAVSGVTAIVNAMKNHPNEPAVQERACSALLALSPSDGKREVSFAASGAVASIVSAMQAHVSDAAVQEMACCALRKIVAQGGAERATVVASVSGFTAIVNAMGAHPGEGAVQKEACKALEVMTGFPDANLPDLPGMQTAPLLQMAKEKFPYCREAVDVVLTRLS</sequence>
<dbReference type="SUPFAM" id="SSF48371">
    <property type="entry name" value="ARM repeat"/>
    <property type="match status" value="1"/>
</dbReference>
<dbReference type="PANTHER" id="PTHR22895:SF0">
    <property type="entry name" value="ARMADILLO REPEAT-CONTAINING PROTEIN 6"/>
    <property type="match status" value="1"/>
</dbReference>
<evidence type="ECO:0000256" key="1">
    <source>
        <dbReference type="ARBA" id="ARBA00022737"/>
    </source>
</evidence>
<dbReference type="EMBL" id="HBGN01019813">
    <property type="protein sequence ID" value="CAD9333064.1"/>
    <property type="molecule type" value="Transcribed_RNA"/>
</dbReference>
<protein>
    <recommendedName>
        <fullName evidence="3">LRRK2 ARM repeat domain-containing protein</fullName>
    </recommendedName>
</protein>
<feature type="region of interest" description="Disordered" evidence="2">
    <location>
        <begin position="1"/>
        <end position="56"/>
    </location>
</feature>
<organism evidence="4">
    <name type="scientific">Ditylum brightwellii</name>
    <dbReference type="NCBI Taxonomy" id="49249"/>
    <lineage>
        <taxon>Eukaryota</taxon>
        <taxon>Sar</taxon>
        <taxon>Stramenopiles</taxon>
        <taxon>Ochrophyta</taxon>
        <taxon>Bacillariophyta</taxon>
        <taxon>Mediophyceae</taxon>
        <taxon>Lithodesmiophycidae</taxon>
        <taxon>Lithodesmiales</taxon>
        <taxon>Lithodesmiaceae</taxon>
        <taxon>Ditylum</taxon>
    </lineage>
</organism>
<evidence type="ECO:0000259" key="3">
    <source>
        <dbReference type="Pfam" id="PF23744"/>
    </source>
</evidence>
<dbReference type="Pfam" id="PF23744">
    <property type="entry name" value="ARM_LRRK2"/>
    <property type="match status" value="1"/>
</dbReference>
<dbReference type="SUPFAM" id="SSF48403">
    <property type="entry name" value="Ankyrin repeat"/>
    <property type="match status" value="1"/>
</dbReference>